<keyword evidence="1" id="KW-0479">Metal-binding</keyword>
<name>A0ABC8J334_ERUVS</name>
<dbReference type="SUPFAM" id="SSF57850">
    <property type="entry name" value="RING/U-box"/>
    <property type="match status" value="1"/>
</dbReference>
<comment type="caution">
    <text evidence="6">The sequence shown here is derived from an EMBL/GenBank/DDBJ whole genome shotgun (WGS) entry which is preliminary data.</text>
</comment>
<accession>A0ABC8J334</accession>
<dbReference type="Proteomes" id="UP001642260">
    <property type="component" value="Unassembled WGS sequence"/>
</dbReference>
<dbReference type="AlphaFoldDB" id="A0ABC8J334"/>
<organism evidence="6 7">
    <name type="scientific">Eruca vesicaria subsp. sativa</name>
    <name type="common">Garden rocket</name>
    <name type="synonym">Eruca sativa</name>
    <dbReference type="NCBI Taxonomy" id="29727"/>
    <lineage>
        <taxon>Eukaryota</taxon>
        <taxon>Viridiplantae</taxon>
        <taxon>Streptophyta</taxon>
        <taxon>Embryophyta</taxon>
        <taxon>Tracheophyta</taxon>
        <taxon>Spermatophyta</taxon>
        <taxon>Magnoliopsida</taxon>
        <taxon>eudicotyledons</taxon>
        <taxon>Gunneridae</taxon>
        <taxon>Pentapetalae</taxon>
        <taxon>rosids</taxon>
        <taxon>malvids</taxon>
        <taxon>Brassicales</taxon>
        <taxon>Brassicaceae</taxon>
        <taxon>Brassiceae</taxon>
        <taxon>Eruca</taxon>
    </lineage>
</organism>
<dbReference type="Pfam" id="PF00097">
    <property type="entry name" value="zf-C3HC4"/>
    <property type="match status" value="1"/>
</dbReference>
<evidence type="ECO:0000256" key="2">
    <source>
        <dbReference type="ARBA" id="ARBA00022771"/>
    </source>
</evidence>
<evidence type="ECO:0000256" key="1">
    <source>
        <dbReference type="ARBA" id="ARBA00022723"/>
    </source>
</evidence>
<keyword evidence="7" id="KW-1185">Reference proteome</keyword>
<proteinExistence type="predicted"/>
<dbReference type="Gene3D" id="3.30.40.10">
    <property type="entry name" value="Zinc/RING finger domain, C3HC4 (zinc finger)"/>
    <property type="match status" value="1"/>
</dbReference>
<dbReference type="InterPro" id="IPR002156">
    <property type="entry name" value="RNaseH_domain"/>
</dbReference>
<dbReference type="InterPro" id="IPR036397">
    <property type="entry name" value="RNaseH_sf"/>
</dbReference>
<evidence type="ECO:0000313" key="7">
    <source>
        <dbReference type="Proteomes" id="UP001642260"/>
    </source>
</evidence>
<keyword evidence="3" id="KW-0862">Zinc</keyword>
<evidence type="ECO:0000313" key="6">
    <source>
        <dbReference type="EMBL" id="CAH8304546.1"/>
    </source>
</evidence>
<dbReference type="GO" id="GO:0008270">
    <property type="term" value="F:zinc ion binding"/>
    <property type="evidence" value="ECO:0007669"/>
    <property type="project" value="UniProtKB-KW"/>
</dbReference>
<evidence type="ECO:0000259" key="5">
    <source>
        <dbReference type="Pfam" id="PF13456"/>
    </source>
</evidence>
<dbReference type="Gene3D" id="3.30.420.10">
    <property type="entry name" value="Ribonuclease H-like superfamily/Ribonuclease H"/>
    <property type="match status" value="1"/>
</dbReference>
<dbReference type="InterPro" id="IPR013083">
    <property type="entry name" value="Znf_RING/FYVE/PHD"/>
</dbReference>
<evidence type="ECO:0000256" key="3">
    <source>
        <dbReference type="ARBA" id="ARBA00022833"/>
    </source>
</evidence>
<reference evidence="6 7" key="1">
    <citation type="submission" date="2022-03" db="EMBL/GenBank/DDBJ databases">
        <authorList>
            <person name="Macdonald S."/>
            <person name="Ahmed S."/>
            <person name="Newling K."/>
        </authorList>
    </citation>
    <scope>NUCLEOTIDE SEQUENCE [LARGE SCALE GENOMIC DNA]</scope>
</reference>
<protein>
    <submittedName>
        <fullName evidence="6">Uncharacterized protein</fullName>
    </submittedName>
</protein>
<dbReference type="PROSITE" id="PS00518">
    <property type="entry name" value="ZF_RING_1"/>
    <property type="match status" value="1"/>
</dbReference>
<dbReference type="EMBL" id="CAKOAT010059933">
    <property type="protein sequence ID" value="CAH8304546.1"/>
    <property type="molecule type" value="Genomic_DNA"/>
</dbReference>
<evidence type="ECO:0000259" key="4">
    <source>
        <dbReference type="Pfam" id="PF00097"/>
    </source>
</evidence>
<keyword evidence="2" id="KW-0863">Zinc-finger</keyword>
<gene>
    <name evidence="6" type="ORF">ERUC_LOCUS3651</name>
</gene>
<dbReference type="InterPro" id="IPR018957">
    <property type="entry name" value="Znf_C3HC4_RING-type"/>
</dbReference>
<feature type="domain" description="Zinc finger C3HC4 RING-type" evidence="4">
    <location>
        <begin position="135"/>
        <end position="168"/>
    </location>
</feature>
<dbReference type="Pfam" id="PF13456">
    <property type="entry name" value="RVT_3"/>
    <property type="match status" value="1"/>
</dbReference>
<sequence length="176" mass="19920">MMVNEFSRIDDPKIAVKPSPAKTFGLCRLYFKGMVNEDSFGGLGIAICGEKGVVLFQMKTPIFGSGVTELEAELRALKQGLTEAVGLGITHISIYCDYDIRYAYTLARETTVYETRIRIQVDLPPLAKSTQKTTCIICLDEDINADQMFYVDKCRHRFCTECVRRHIEVGYWSKVL</sequence>
<dbReference type="InterPro" id="IPR017907">
    <property type="entry name" value="Znf_RING_CS"/>
</dbReference>
<feature type="domain" description="RNase H type-1" evidence="5">
    <location>
        <begin position="32"/>
        <end position="99"/>
    </location>
</feature>